<dbReference type="EMBL" id="MHKO01000035">
    <property type="protein sequence ID" value="OGY91853.1"/>
    <property type="molecule type" value="Genomic_DNA"/>
</dbReference>
<dbReference type="AlphaFoldDB" id="A0A1G2BRU5"/>
<dbReference type="InterPro" id="IPR004027">
    <property type="entry name" value="SEC_C_motif"/>
</dbReference>
<dbReference type="Pfam" id="PF25948">
    <property type="entry name" value="DUF7986"/>
    <property type="match status" value="1"/>
</dbReference>
<protein>
    <recommendedName>
        <fullName evidence="3">SEC-C domain-containing protein</fullName>
    </recommendedName>
</protein>
<evidence type="ECO:0000313" key="2">
    <source>
        <dbReference type="Proteomes" id="UP000178109"/>
    </source>
</evidence>
<dbReference type="STRING" id="1798553.A3H70_00520"/>
<dbReference type="Gene3D" id="3.10.450.50">
    <property type="match status" value="1"/>
</dbReference>
<accession>A0A1G2BRU5</accession>
<dbReference type="InterPro" id="IPR058292">
    <property type="entry name" value="DUF7986"/>
</dbReference>
<evidence type="ECO:0008006" key="3">
    <source>
        <dbReference type="Google" id="ProtNLM"/>
    </source>
</evidence>
<organism evidence="1 2">
    <name type="scientific">Candidatus Komeilibacteria bacterium RIFCSPLOWO2_02_FULL_48_11</name>
    <dbReference type="NCBI Taxonomy" id="1798553"/>
    <lineage>
        <taxon>Bacteria</taxon>
        <taxon>Candidatus Komeiliibacteriota</taxon>
    </lineage>
</organism>
<dbReference type="SUPFAM" id="SSF103642">
    <property type="entry name" value="Sec-C motif"/>
    <property type="match status" value="1"/>
</dbReference>
<dbReference type="Proteomes" id="UP000178109">
    <property type="component" value="Unassembled WGS sequence"/>
</dbReference>
<sequence length="400" mass="46212">MASLELFSKKSSPAELAAELKSKCLEHAVKHLGDDFWQFEFGQELAAKANMLADERDWIRQMDNYILFGETENGQKVLDEIIANARLNAEEKETLKQWREQAFPSIFEIKEVEADKIKALDALAEVDYEIYFNDLAKGQEAAKNMPPGSFVQTNILPVNNIWFFSGLQIALPQGSEPAIFQAYVAKATGRLAFRNNPEKLKRALEAQKKHYQVFVDTFGADELIVPTNRAQEKLREYYDNLAVNFSRSGGITAPQLPKDFQEAETIGIVMHAQEGQHEFRDYGKFVKIFEAGDISKKSREFIMDYLEDESTPAFIFKRMKERHPENFHKVMLETTARADKRLYPVDDFDRLMDIFKPGWRETYPAVIPLNQRFEKYYYNLGRNDLCYCGSGKKFKKCHGR</sequence>
<evidence type="ECO:0000313" key="1">
    <source>
        <dbReference type="EMBL" id="OGY91853.1"/>
    </source>
</evidence>
<reference evidence="1 2" key="1">
    <citation type="journal article" date="2016" name="Nat. Commun.">
        <title>Thousands of microbial genomes shed light on interconnected biogeochemical processes in an aquifer system.</title>
        <authorList>
            <person name="Anantharaman K."/>
            <person name="Brown C.T."/>
            <person name="Hug L.A."/>
            <person name="Sharon I."/>
            <person name="Castelle C.J."/>
            <person name="Probst A.J."/>
            <person name="Thomas B.C."/>
            <person name="Singh A."/>
            <person name="Wilkins M.J."/>
            <person name="Karaoz U."/>
            <person name="Brodie E.L."/>
            <person name="Williams K.H."/>
            <person name="Hubbard S.S."/>
            <person name="Banfield J.F."/>
        </authorList>
    </citation>
    <scope>NUCLEOTIDE SEQUENCE [LARGE SCALE GENOMIC DNA]</scope>
</reference>
<proteinExistence type="predicted"/>
<dbReference type="Pfam" id="PF02810">
    <property type="entry name" value="SEC-C"/>
    <property type="match status" value="1"/>
</dbReference>
<comment type="caution">
    <text evidence="1">The sequence shown here is derived from an EMBL/GenBank/DDBJ whole genome shotgun (WGS) entry which is preliminary data.</text>
</comment>
<name>A0A1G2BRU5_9BACT</name>
<gene>
    <name evidence="1" type="ORF">A3H70_00520</name>
</gene>